<dbReference type="Proteomes" id="UP001165083">
    <property type="component" value="Unassembled WGS sequence"/>
</dbReference>
<organism evidence="2 3">
    <name type="scientific">Phytophthora lilii</name>
    <dbReference type="NCBI Taxonomy" id="2077276"/>
    <lineage>
        <taxon>Eukaryota</taxon>
        <taxon>Sar</taxon>
        <taxon>Stramenopiles</taxon>
        <taxon>Oomycota</taxon>
        <taxon>Peronosporomycetes</taxon>
        <taxon>Peronosporales</taxon>
        <taxon>Peronosporaceae</taxon>
        <taxon>Phytophthora</taxon>
    </lineage>
</organism>
<feature type="compositionally biased region" description="Low complexity" evidence="1">
    <location>
        <begin position="113"/>
        <end position="124"/>
    </location>
</feature>
<comment type="caution">
    <text evidence="2">The sequence shown here is derived from an EMBL/GenBank/DDBJ whole genome shotgun (WGS) entry which is preliminary data.</text>
</comment>
<feature type="region of interest" description="Disordered" evidence="1">
    <location>
        <begin position="100"/>
        <end position="127"/>
    </location>
</feature>
<dbReference type="EMBL" id="BSXW01001199">
    <property type="protein sequence ID" value="GMF34588.1"/>
    <property type="molecule type" value="Genomic_DNA"/>
</dbReference>
<dbReference type="AlphaFoldDB" id="A0A9W6XAF6"/>
<keyword evidence="3" id="KW-1185">Reference proteome</keyword>
<evidence type="ECO:0000313" key="2">
    <source>
        <dbReference type="EMBL" id="GMF34588.1"/>
    </source>
</evidence>
<name>A0A9W6XAF6_9STRA</name>
<sequence length="202" mass="22438">MNSIECSSHRGQQLQLNPRVNLMMIQAGTFDCNARRKLSQRKTNRSRVSGRRALVPSQIDSPIGLPDTNLAGSDAYKASQLEHCSLDELFVQQTPVLHDASQGGSLTAQEGDASTTRSASPTSSEDSTVALREEVQKLHVDLQSLLLLSQTVLERNGQLVPQPGNVWKDIAARQLERRQKSEELNGKVRDMLQIQLHEARKF</sequence>
<evidence type="ECO:0000256" key="1">
    <source>
        <dbReference type="SAM" id="MobiDB-lite"/>
    </source>
</evidence>
<accession>A0A9W6XAF6</accession>
<gene>
    <name evidence="2" type="ORF">Plil01_001473300</name>
</gene>
<reference evidence="2" key="1">
    <citation type="submission" date="2023-04" db="EMBL/GenBank/DDBJ databases">
        <title>Phytophthora lilii NBRC 32176.</title>
        <authorList>
            <person name="Ichikawa N."/>
            <person name="Sato H."/>
            <person name="Tonouchi N."/>
        </authorList>
    </citation>
    <scope>NUCLEOTIDE SEQUENCE</scope>
    <source>
        <strain evidence="2">NBRC 32176</strain>
    </source>
</reference>
<proteinExistence type="predicted"/>
<protein>
    <submittedName>
        <fullName evidence="2">Unnamed protein product</fullName>
    </submittedName>
</protein>
<evidence type="ECO:0000313" key="3">
    <source>
        <dbReference type="Proteomes" id="UP001165083"/>
    </source>
</evidence>